<keyword evidence="3" id="KW-1185">Reference proteome</keyword>
<dbReference type="AlphaFoldDB" id="A0A1I6FIL6"/>
<dbReference type="SUPFAM" id="SSF54909">
    <property type="entry name" value="Dimeric alpha+beta barrel"/>
    <property type="match status" value="1"/>
</dbReference>
<dbReference type="OrthoDB" id="8452260at2"/>
<keyword evidence="2" id="KW-0560">Oxidoreductase</keyword>
<dbReference type="PANTHER" id="PTHR33336">
    <property type="entry name" value="QUINOL MONOOXYGENASE YGIN-RELATED"/>
    <property type="match status" value="1"/>
</dbReference>
<evidence type="ECO:0000259" key="1">
    <source>
        <dbReference type="PROSITE" id="PS51725"/>
    </source>
</evidence>
<dbReference type="Gene3D" id="3.30.70.100">
    <property type="match status" value="1"/>
</dbReference>
<evidence type="ECO:0000313" key="2">
    <source>
        <dbReference type="EMBL" id="SFR29793.1"/>
    </source>
</evidence>
<dbReference type="RefSeq" id="WP_093606170.1">
    <property type="nucleotide sequence ID" value="NZ_FOYL01000021.1"/>
</dbReference>
<dbReference type="STRING" id="84724.SAMN04488564_121117"/>
<reference evidence="3" key="1">
    <citation type="submission" date="2016-10" db="EMBL/GenBank/DDBJ databases">
        <authorList>
            <person name="Varghese N."/>
            <person name="Submissions S."/>
        </authorList>
    </citation>
    <scope>NUCLEOTIDE SEQUENCE [LARGE SCALE GENOMIC DNA]</scope>
    <source>
        <strain evidence="3">DSM 44232</strain>
    </source>
</reference>
<accession>A0A1I6FIL6</accession>
<keyword evidence="2" id="KW-0503">Monooxygenase</keyword>
<dbReference type="GO" id="GO:0004497">
    <property type="term" value="F:monooxygenase activity"/>
    <property type="evidence" value="ECO:0007669"/>
    <property type="project" value="UniProtKB-KW"/>
</dbReference>
<protein>
    <submittedName>
        <fullName evidence="2">Quinol monooxygenase YgiN</fullName>
    </submittedName>
</protein>
<evidence type="ECO:0000313" key="3">
    <source>
        <dbReference type="Proteomes" id="UP000198583"/>
    </source>
</evidence>
<dbReference type="InterPro" id="IPR011008">
    <property type="entry name" value="Dimeric_a/b-barrel"/>
</dbReference>
<proteinExistence type="predicted"/>
<dbReference type="Proteomes" id="UP000198583">
    <property type="component" value="Unassembled WGS sequence"/>
</dbReference>
<sequence>MIFITAKFRVLPEHAEAWPEVSRSFTEATRAEPGCLWFDWSRSLDDPNEYVLVEAFRDGDAGGAHVQSEHFRNAQKELPPYLAETPRIVSQSVEQDDWSLLGEMEVAPRG</sequence>
<gene>
    <name evidence="2" type="ORF">SAMN04488564_121117</name>
</gene>
<dbReference type="PROSITE" id="PS51725">
    <property type="entry name" value="ABM"/>
    <property type="match status" value="1"/>
</dbReference>
<dbReference type="Pfam" id="PF03992">
    <property type="entry name" value="ABM"/>
    <property type="match status" value="1"/>
</dbReference>
<organism evidence="2 3">
    <name type="scientific">Lentzea waywayandensis</name>
    <dbReference type="NCBI Taxonomy" id="84724"/>
    <lineage>
        <taxon>Bacteria</taxon>
        <taxon>Bacillati</taxon>
        <taxon>Actinomycetota</taxon>
        <taxon>Actinomycetes</taxon>
        <taxon>Pseudonocardiales</taxon>
        <taxon>Pseudonocardiaceae</taxon>
        <taxon>Lentzea</taxon>
    </lineage>
</organism>
<dbReference type="InterPro" id="IPR007138">
    <property type="entry name" value="ABM_dom"/>
</dbReference>
<dbReference type="InterPro" id="IPR050744">
    <property type="entry name" value="AI-2_Isomerase_LsrG"/>
</dbReference>
<feature type="domain" description="ABM" evidence="1">
    <location>
        <begin position="2"/>
        <end position="90"/>
    </location>
</feature>
<dbReference type="PANTHER" id="PTHR33336:SF3">
    <property type="entry name" value="ABM DOMAIN-CONTAINING PROTEIN"/>
    <property type="match status" value="1"/>
</dbReference>
<name>A0A1I6FIL6_9PSEU</name>
<dbReference type="EMBL" id="FOYL01000021">
    <property type="protein sequence ID" value="SFR29793.1"/>
    <property type="molecule type" value="Genomic_DNA"/>
</dbReference>